<evidence type="ECO:0000259" key="3">
    <source>
        <dbReference type="Pfam" id="PF12693"/>
    </source>
</evidence>
<sequence>MTDLRRWRRRPPRHWLLVRPDAHGWRWLLACDGEVLRSGDGRPPQVQGARVALILPGSDCAHFHLPAPPGLKREEWPLLLEDRVLQAPEAIHTGCVSRQQGRLELVSVGREPLAQWLAHCQGWGLKVERCWAEFQLLPDAAPGSAWCWRRAPELSLYKGSTADARQLWLAWPTALGASLPMPWRDLAIETLEGPWPARLAPLERLASLLELRRAPRLRPRLARGQQRLLAGCAVLALLWGGLWLGLQWRQSALYQAQVAAVAGPVSSARAAAQVLKRQRQVQDEHTLRLRQLDQLQAAMAQWLQARPGWRLRLARFDGVRWRLHLHGLPMPADTPWAAMAANAGAQVTVEPATDELRLVFELGAGA</sequence>
<name>A0A9Q2XJV7_9PSED</name>
<keyword evidence="1" id="KW-0472">Membrane</keyword>
<dbReference type="RefSeq" id="WP_217976388.1">
    <property type="nucleotide sequence ID" value="NZ_JAHTBI010000052.1"/>
</dbReference>
<gene>
    <name evidence="4" type="ORF">KUO17_15315</name>
</gene>
<feature type="transmembrane region" description="Helical" evidence="1">
    <location>
        <begin position="228"/>
        <end position="246"/>
    </location>
</feature>
<evidence type="ECO:0000259" key="2">
    <source>
        <dbReference type="Pfam" id="PF05134"/>
    </source>
</evidence>
<keyword evidence="1" id="KW-0812">Transmembrane</keyword>
<dbReference type="Pfam" id="PF05134">
    <property type="entry name" value="T2SSL"/>
    <property type="match status" value="1"/>
</dbReference>
<feature type="domain" description="GspL periplasmic" evidence="3">
    <location>
        <begin position="223"/>
        <end position="336"/>
    </location>
</feature>
<comment type="caution">
    <text evidence="4">The sequence shown here is derived from an EMBL/GenBank/DDBJ whole genome shotgun (WGS) entry which is preliminary data.</text>
</comment>
<evidence type="ECO:0000313" key="4">
    <source>
        <dbReference type="EMBL" id="MBV6288382.1"/>
    </source>
</evidence>
<reference evidence="4" key="2">
    <citation type="journal article" date="2023" name="Plant Pathol.">
        <title>Dismantling and reorganizing Pseudomonas marginalis sensu#lato.</title>
        <authorList>
            <person name="Sawada H."/>
            <person name="Fujikawa T."/>
            <person name="Satou M."/>
        </authorList>
    </citation>
    <scope>NUCLEOTIDE SEQUENCE</scope>
    <source>
        <strain evidence="4">MAFF 301350</strain>
    </source>
</reference>
<dbReference type="Pfam" id="PF12693">
    <property type="entry name" value="GspL_C"/>
    <property type="match status" value="1"/>
</dbReference>
<proteinExistence type="predicted"/>
<protein>
    <submittedName>
        <fullName evidence="4">Type II secretion system protein GspL</fullName>
    </submittedName>
</protein>
<dbReference type="InterPro" id="IPR024230">
    <property type="entry name" value="GspL_cyto_dom"/>
</dbReference>
<evidence type="ECO:0000313" key="5">
    <source>
        <dbReference type="Proteomes" id="UP001106592"/>
    </source>
</evidence>
<dbReference type="EMBL" id="JAHTBI010000052">
    <property type="protein sequence ID" value="MBV6288382.1"/>
    <property type="molecule type" value="Genomic_DNA"/>
</dbReference>
<dbReference type="AlphaFoldDB" id="A0A9Q2XJV7"/>
<keyword evidence="5" id="KW-1185">Reference proteome</keyword>
<evidence type="ECO:0000256" key="1">
    <source>
        <dbReference type="SAM" id="Phobius"/>
    </source>
</evidence>
<keyword evidence="1" id="KW-1133">Transmembrane helix</keyword>
<dbReference type="InterPro" id="IPR025691">
    <property type="entry name" value="GspL_pp_dom"/>
</dbReference>
<feature type="domain" description="GspL cytoplasmic actin-ATPase-like" evidence="2">
    <location>
        <begin position="76"/>
        <end position="162"/>
    </location>
</feature>
<accession>A0A9Q2XJV7</accession>
<organism evidence="4 5">
    <name type="scientific">Pseudomonas aegrilactucae</name>
    <dbReference type="NCBI Taxonomy" id="2854028"/>
    <lineage>
        <taxon>Bacteria</taxon>
        <taxon>Pseudomonadati</taxon>
        <taxon>Pseudomonadota</taxon>
        <taxon>Gammaproteobacteria</taxon>
        <taxon>Pseudomonadales</taxon>
        <taxon>Pseudomonadaceae</taxon>
        <taxon>Pseudomonas</taxon>
    </lineage>
</organism>
<dbReference type="Proteomes" id="UP001106592">
    <property type="component" value="Unassembled WGS sequence"/>
</dbReference>
<reference evidence="4" key="1">
    <citation type="journal article" date="2022" name="Int. J. Syst. Evol. Microbiol.">
        <title>Pseudomonas aegrilactucae sp. nov. and Pseudomonas morbosilactucae sp. nov., pathogens causing bacterial rot of lettuce in Japan.</title>
        <authorList>
            <person name="Sawada H."/>
            <person name="Fujikawa T."/>
            <person name="Satou M."/>
        </authorList>
    </citation>
    <scope>NUCLEOTIDE SEQUENCE</scope>
    <source>
        <strain evidence="4">MAFF 301350</strain>
    </source>
</reference>